<dbReference type="AlphaFoldDB" id="A0A919T6C3"/>
<keyword evidence="3" id="KW-1185">Reference proteome</keyword>
<name>A0A919T6C3_9ACTN</name>
<dbReference type="RefSeq" id="WP_213004798.1">
    <property type="nucleotide sequence ID" value="NZ_BOQN01000007.1"/>
</dbReference>
<evidence type="ECO:0000313" key="2">
    <source>
        <dbReference type="EMBL" id="GIM88816.1"/>
    </source>
</evidence>
<proteinExistence type="predicted"/>
<protein>
    <submittedName>
        <fullName evidence="2">Uncharacterized protein</fullName>
    </submittedName>
</protein>
<comment type="caution">
    <text evidence="2">The sequence shown here is derived from an EMBL/GenBank/DDBJ whole genome shotgun (WGS) entry which is preliminary data.</text>
</comment>
<organism evidence="2 3">
    <name type="scientific">Paractinoplanes toevensis</name>
    <dbReference type="NCBI Taxonomy" id="571911"/>
    <lineage>
        <taxon>Bacteria</taxon>
        <taxon>Bacillati</taxon>
        <taxon>Actinomycetota</taxon>
        <taxon>Actinomycetes</taxon>
        <taxon>Micromonosporales</taxon>
        <taxon>Micromonosporaceae</taxon>
        <taxon>Paractinoplanes</taxon>
    </lineage>
</organism>
<reference evidence="2 3" key="1">
    <citation type="submission" date="2021-03" db="EMBL/GenBank/DDBJ databases">
        <title>Whole genome shotgun sequence of Actinoplanes toevensis NBRC 105298.</title>
        <authorList>
            <person name="Komaki H."/>
            <person name="Tamura T."/>
        </authorList>
    </citation>
    <scope>NUCLEOTIDE SEQUENCE [LARGE SCALE GENOMIC DNA]</scope>
    <source>
        <strain evidence="2 3">NBRC 105298</strain>
    </source>
</reference>
<evidence type="ECO:0000313" key="3">
    <source>
        <dbReference type="Proteomes" id="UP000677082"/>
    </source>
</evidence>
<accession>A0A919T6C3</accession>
<dbReference type="Proteomes" id="UP000677082">
    <property type="component" value="Unassembled WGS sequence"/>
</dbReference>
<feature type="region of interest" description="Disordered" evidence="1">
    <location>
        <begin position="1"/>
        <end position="28"/>
    </location>
</feature>
<gene>
    <name evidence="2" type="ORF">Ato02nite_006090</name>
</gene>
<evidence type="ECO:0000256" key="1">
    <source>
        <dbReference type="SAM" id="MobiDB-lite"/>
    </source>
</evidence>
<dbReference type="EMBL" id="BOQN01000007">
    <property type="protein sequence ID" value="GIM88816.1"/>
    <property type="molecule type" value="Genomic_DNA"/>
</dbReference>
<sequence>MSDRNYPVTVNNGSSSWPGEPIRAADDDEARRKAGTLAANAPSGVSFAVTDDQGVPLGEYANGGPAW</sequence>
<feature type="compositionally biased region" description="Polar residues" evidence="1">
    <location>
        <begin position="8"/>
        <end position="17"/>
    </location>
</feature>